<evidence type="ECO:0000256" key="1">
    <source>
        <dbReference type="SAM" id="MobiDB-lite"/>
    </source>
</evidence>
<organism evidence="2 3">
    <name type="scientific">Ditylenchus dipsaci</name>
    <dbReference type="NCBI Taxonomy" id="166011"/>
    <lineage>
        <taxon>Eukaryota</taxon>
        <taxon>Metazoa</taxon>
        <taxon>Ecdysozoa</taxon>
        <taxon>Nematoda</taxon>
        <taxon>Chromadorea</taxon>
        <taxon>Rhabditida</taxon>
        <taxon>Tylenchina</taxon>
        <taxon>Tylenchomorpha</taxon>
        <taxon>Sphaerularioidea</taxon>
        <taxon>Anguinidae</taxon>
        <taxon>Anguininae</taxon>
        <taxon>Ditylenchus</taxon>
    </lineage>
</organism>
<evidence type="ECO:0000313" key="2">
    <source>
        <dbReference type="Proteomes" id="UP000887574"/>
    </source>
</evidence>
<dbReference type="WBParaSite" id="jg9010">
    <property type="protein sequence ID" value="jg9010"/>
    <property type="gene ID" value="jg9010"/>
</dbReference>
<sequence>MFLTQGFLFEKEIDCKKDSDCSAGEICIISRGSGSCAVYGSDLGGSPKSKSIFDLKPSERTKRPYK</sequence>
<dbReference type="Proteomes" id="UP000887574">
    <property type="component" value="Unplaced"/>
</dbReference>
<evidence type="ECO:0000313" key="3">
    <source>
        <dbReference type="WBParaSite" id="jg9010"/>
    </source>
</evidence>
<reference evidence="3" key="1">
    <citation type="submission" date="2022-11" db="UniProtKB">
        <authorList>
            <consortium name="WormBaseParasite"/>
        </authorList>
    </citation>
    <scope>IDENTIFICATION</scope>
</reference>
<dbReference type="AlphaFoldDB" id="A0A915EPH2"/>
<keyword evidence="2" id="KW-1185">Reference proteome</keyword>
<feature type="compositionally biased region" description="Basic and acidic residues" evidence="1">
    <location>
        <begin position="51"/>
        <end position="66"/>
    </location>
</feature>
<protein>
    <submittedName>
        <fullName evidence="3">Uncharacterized protein</fullName>
    </submittedName>
</protein>
<feature type="region of interest" description="Disordered" evidence="1">
    <location>
        <begin position="46"/>
        <end position="66"/>
    </location>
</feature>
<proteinExistence type="predicted"/>
<name>A0A915EPH2_9BILA</name>
<accession>A0A915EPH2</accession>